<evidence type="ECO:0000256" key="12">
    <source>
        <dbReference type="ARBA" id="ARBA00022989"/>
    </source>
</evidence>
<comment type="cofactor">
    <cofactor evidence="1 19">
        <name>Mg(2+)</name>
        <dbReference type="ChEBI" id="CHEBI:18420"/>
    </cofactor>
</comment>
<comment type="pathway">
    <text evidence="3 19">Cofactor biosynthesis; adenosylcobalamin biosynthesis; adenosylcobalamin from cob(II)yrinate a,c-diamide: step 7/7.</text>
</comment>
<evidence type="ECO:0000256" key="7">
    <source>
        <dbReference type="ARBA" id="ARBA00022475"/>
    </source>
</evidence>
<feature type="transmembrane region" description="Helical" evidence="19">
    <location>
        <begin position="52"/>
        <end position="71"/>
    </location>
</feature>
<evidence type="ECO:0000256" key="19">
    <source>
        <dbReference type="HAMAP-Rule" id="MF_00719"/>
    </source>
</evidence>
<keyword evidence="10 19" id="KW-0812">Transmembrane</keyword>
<organism evidence="20 21">
    <name type="scientific">Candidatus Acidulodesulfobacterium ferriphilum</name>
    <dbReference type="NCBI Taxonomy" id="2597223"/>
    <lineage>
        <taxon>Bacteria</taxon>
        <taxon>Deltaproteobacteria</taxon>
        <taxon>Candidatus Acidulodesulfobacterales</taxon>
        <taxon>Candidatus Acidulodesulfobacterium</taxon>
    </lineage>
</organism>
<evidence type="ECO:0000256" key="18">
    <source>
        <dbReference type="ARBA" id="ARBA00049504"/>
    </source>
</evidence>
<evidence type="ECO:0000256" key="15">
    <source>
        <dbReference type="ARBA" id="ARBA00032605"/>
    </source>
</evidence>
<evidence type="ECO:0000256" key="5">
    <source>
        <dbReference type="ARBA" id="ARBA00013200"/>
    </source>
</evidence>
<feature type="transmembrane region" description="Helical" evidence="19">
    <location>
        <begin position="126"/>
        <end position="147"/>
    </location>
</feature>
<evidence type="ECO:0000256" key="10">
    <source>
        <dbReference type="ARBA" id="ARBA00022692"/>
    </source>
</evidence>
<comment type="catalytic activity">
    <reaction evidence="17 19">
        <text>alpha-ribazole + adenosylcob(III)inamide-GDP = adenosylcob(III)alamin + GMP + H(+)</text>
        <dbReference type="Rhea" id="RHEA:16049"/>
        <dbReference type="ChEBI" id="CHEBI:10329"/>
        <dbReference type="ChEBI" id="CHEBI:15378"/>
        <dbReference type="ChEBI" id="CHEBI:18408"/>
        <dbReference type="ChEBI" id="CHEBI:58115"/>
        <dbReference type="ChEBI" id="CHEBI:60487"/>
        <dbReference type="EC" id="2.7.8.26"/>
    </reaction>
</comment>
<dbReference type="EMBL" id="SGBD01000004">
    <property type="protein sequence ID" value="RZD14140.1"/>
    <property type="molecule type" value="Genomic_DNA"/>
</dbReference>
<dbReference type="GO" id="GO:0051073">
    <property type="term" value="F:adenosylcobinamide-GDP ribazoletransferase activity"/>
    <property type="evidence" value="ECO:0007669"/>
    <property type="project" value="UniProtKB-UniRule"/>
</dbReference>
<evidence type="ECO:0000256" key="13">
    <source>
        <dbReference type="ARBA" id="ARBA00023136"/>
    </source>
</evidence>
<keyword evidence="13 19" id="KW-0472">Membrane</keyword>
<comment type="catalytic activity">
    <reaction evidence="18 19">
        <text>alpha-ribazole 5'-phosphate + adenosylcob(III)inamide-GDP = adenosylcob(III)alamin 5'-phosphate + GMP + H(+)</text>
        <dbReference type="Rhea" id="RHEA:23560"/>
        <dbReference type="ChEBI" id="CHEBI:15378"/>
        <dbReference type="ChEBI" id="CHEBI:57918"/>
        <dbReference type="ChEBI" id="CHEBI:58115"/>
        <dbReference type="ChEBI" id="CHEBI:60487"/>
        <dbReference type="ChEBI" id="CHEBI:60493"/>
        <dbReference type="EC" id="2.7.8.26"/>
    </reaction>
</comment>
<keyword evidence="11 19" id="KW-0460">Magnesium</keyword>
<evidence type="ECO:0000313" key="20">
    <source>
        <dbReference type="EMBL" id="RZD14140.1"/>
    </source>
</evidence>
<comment type="subcellular location">
    <subcellularLocation>
        <location evidence="2 19">Cell membrane</location>
        <topology evidence="2 19">Multi-pass membrane protein</topology>
    </subcellularLocation>
</comment>
<evidence type="ECO:0000256" key="16">
    <source>
        <dbReference type="ARBA" id="ARBA00032853"/>
    </source>
</evidence>
<feature type="transmembrane region" description="Helical" evidence="19">
    <location>
        <begin position="77"/>
        <end position="97"/>
    </location>
</feature>
<evidence type="ECO:0000256" key="14">
    <source>
        <dbReference type="ARBA" id="ARBA00025228"/>
    </source>
</evidence>
<comment type="similarity">
    <text evidence="4 19">Belongs to the CobS family.</text>
</comment>
<dbReference type="AlphaFoldDB" id="A0A519BA27"/>
<dbReference type="InterPro" id="IPR003805">
    <property type="entry name" value="CobS"/>
</dbReference>
<feature type="transmembrane region" description="Helical" evidence="19">
    <location>
        <begin position="188"/>
        <end position="213"/>
    </location>
</feature>
<evidence type="ECO:0000256" key="11">
    <source>
        <dbReference type="ARBA" id="ARBA00022842"/>
    </source>
</evidence>
<evidence type="ECO:0000256" key="2">
    <source>
        <dbReference type="ARBA" id="ARBA00004651"/>
    </source>
</evidence>
<evidence type="ECO:0000256" key="8">
    <source>
        <dbReference type="ARBA" id="ARBA00022573"/>
    </source>
</evidence>
<gene>
    <name evidence="19 20" type="primary">cobS</name>
    <name evidence="20" type="ORF">EVJ47_07870</name>
</gene>
<accession>A0A519BA27</accession>
<dbReference type="GO" id="GO:0008818">
    <property type="term" value="F:cobalamin 5'-phosphate synthase activity"/>
    <property type="evidence" value="ECO:0007669"/>
    <property type="project" value="UniProtKB-UniRule"/>
</dbReference>
<comment type="caution">
    <text evidence="20">The sequence shown here is derived from an EMBL/GenBank/DDBJ whole genome shotgun (WGS) entry which is preliminary data.</text>
</comment>
<keyword evidence="8 19" id="KW-0169">Cobalamin biosynthesis</keyword>
<proteinExistence type="inferred from homology"/>
<name>A0A519BA27_9DELT</name>
<evidence type="ECO:0000256" key="1">
    <source>
        <dbReference type="ARBA" id="ARBA00001946"/>
    </source>
</evidence>
<keyword evidence="7 19" id="KW-1003">Cell membrane</keyword>
<sequence length="271" mass="29609">MANERIKQAFIVSNLLEAVSFLTIFRLRRKDKANGGEGDNSAIIKLTASIKYFPLAGLFIGAILALVFYIFNKFSAAPASVLMSILFLFILTGGLHFDGLSDTTDGLFAYLKSGDKVRFYNAMKDVNAGTSGIIAVIFYILIMWLAVNGINSGFIYLSLLTFPVIGRYSIVLLSYFSNTPEDFKGIGTIFTVGTKLSTFIAASVFTVIIIFIFLKLAGIFSALISIFFVLAAAFYFAKKFGGVNGDMLGFSVKVSEAVYMIALHGFYKILS</sequence>
<dbReference type="UniPathway" id="UPA00148">
    <property type="reaction ID" value="UER00238"/>
</dbReference>
<dbReference type="HAMAP" id="MF_00719">
    <property type="entry name" value="CobS"/>
    <property type="match status" value="1"/>
</dbReference>
<protein>
    <recommendedName>
        <fullName evidence="6 19">Adenosylcobinamide-GDP ribazoletransferase</fullName>
        <ecNumber evidence="5 19">2.7.8.26</ecNumber>
    </recommendedName>
    <alternativeName>
        <fullName evidence="16 19">Cobalamin synthase</fullName>
    </alternativeName>
    <alternativeName>
        <fullName evidence="15 19">Cobalamin-5'-phosphate synthase</fullName>
    </alternativeName>
</protein>
<dbReference type="Proteomes" id="UP000320813">
    <property type="component" value="Unassembled WGS sequence"/>
</dbReference>
<dbReference type="Pfam" id="PF02654">
    <property type="entry name" value="CobS"/>
    <property type="match status" value="1"/>
</dbReference>
<keyword evidence="9 19" id="KW-0808">Transferase</keyword>
<evidence type="ECO:0000256" key="17">
    <source>
        <dbReference type="ARBA" id="ARBA00048623"/>
    </source>
</evidence>
<keyword evidence="12 19" id="KW-1133">Transmembrane helix</keyword>
<evidence type="ECO:0000256" key="9">
    <source>
        <dbReference type="ARBA" id="ARBA00022679"/>
    </source>
</evidence>
<dbReference type="NCBIfam" id="TIGR00317">
    <property type="entry name" value="cobS"/>
    <property type="match status" value="1"/>
</dbReference>
<feature type="transmembrane region" description="Helical" evidence="19">
    <location>
        <begin position="153"/>
        <end position="176"/>
    </location>
</feature>
<dbReference type="GO" id="GO:0005886">
    <property type="term" value="C:plasma membrane"/>
    <property type="evidence" value="ECO:0007669"/>
    <property type="project" value="UniProtKB-SubCell"/>
</dbReference>
<evidence type="ECO:0000256" key="3">
    <source>
        <dbReference type="ARBA" id="ARBA00004663"/>
    </source>
</evidence>
<feature type="transmembrane region" description="Helical" evidence="19">
    <location>
        <begin position="219"/>
        <end position="237"/>
    </location>
</feature>
<evidence type="ECO:0000313" key="21">
    <source>
        <dbReference type="Proteomes" id="UP000320813"/>
    </source>
</evidence>
<evidence type="ECO:0000256" key="4">
    <source>
        <dbReference type="ARBA" id="ARBA00010561"/>
    </source>
</evidence>
<evidence type="ECO:0000256" key="6">
    <source>
        <dbReference type="ARBA" id="ARBA00015850"/>
    </source>
</evidence>
<dbReference type="PANTHER" id="PTHR34148">
    <property type="entry name" value="ADENOSYLCOBINAMIDE-GDP RIBAZOLETRANSFERASE"/>
    <property type="match status" value="1"/>
</dbReference>
<dbReference type="GO" id="GO:0009236">
    <property type="term" value="P:cobalamin biosynthetic process"/>
    <property type="evidence" value="ECO:0007669"/>
    <property type="project" value="UniProtKB-UniRule"/>
</dbReference>
<dbReference type="EC" id="2.7.8.26" evidence="5 19"/>
<dbReference type="PANTHER" id="PTHR34148:SF1">
    <property type="entry name" value="ADENOSYLCOBINAMIDE-GDP RIBAZOLETRANSFERASE"/>
    <property type="match status" value="1"/>
</dbReference>
<comment type="function">
    <text evidence="14 19">Joins adenosylcobinamide-GDP and alpha-ribazole to generate adenosylcobalamin (Ado-cobalamin). Also synthesizes adenosylcobalamin 5'-phosphate from adenosylcobinamide-GDP and alpha-ribazole 5'-phosphate.</text>
</comment>
<reference evidence="20 21" key="1">
    <citation type="submission" date="2019-01" db="EMBL/GenBank/DDBJ databases">
        <title>Insights into ecological role of a new deltaproteobacterial order Candidatus Sinidesulfobacterales (Sva0485) by metagenomics and metatranscriptomics.</title>
        <authorList>
            <person name="Tan S."/>
            <person name="Liu J."/>
            <person name="Fang Y."/>
            <person name="Hedlund B.P."/>
            <person name="Lian Z.H."/>
            <person name="Huang L.Y."/>
            <person name="Li J.T."/>
            <person name="Huang L.N."/>
            <person name="Li W.J."/>
            <person name="Jiang H.C."/>
            <person name="Dong H.L."/>
            <person name="Shu W.S."/>
        </authorList>
    </citation>
    <scope>NUCLEOTIDE SEQUENCE [LARGE SCALE GENOMIC DNA]</scope>
    <source>
        <strain evidence="20">AP3</strain>
    </source>
</reference>